<feature type="region of interest" description="Disordered" evidence="1">
    <location>
        <begin position="223"/>
        <end position="324"/>
    </location>
</feature>
<protein>
    <submittedName>
        <fullName evidence="2">Uncharacterized protein</fullName>
    </submittedName>
</protein>
<feature type="compositionally biased region" description="Low complexity" evidence="1">
    <location>
        <begin position="277"/>
        <end position="295"/>
    </location>
</feature>
<dbReference type="EMBL" id="HBUF01361788">
    <property type="protein sequence ID" value="CAG6721198.1"/>
    <property type="molecule type" value="Transcribed_RNA"/>
</dbReference>
<organism evidence="2">
    <name type="scientific">Cacopsylla melanoneura</name>
    <dbReference type="NCBI Taxonomy" id="428564"/>
    <lineage>
        <taxon>Eukaryota</taxon>
        <taxon>Metazoa</taxon>
        <taxon>Ecdysozoa</taxon>
        <taxon>Arthropoda</taxon>
        <taxon>Hexapoda</taxon>
        <taxon>Insecta</taxon>
        <taxon>Pterygota</taxon>
        <taxon>Neoptera</taxon>
        <taxon>Paraneoptera</taxon>
        <taxon>Hemiptera</taxon>
        <taxon>Sternorrhyncha</taxon>
        <taxon>Psylloidea</taxon>
        <taxon>Psyllidae</taxon>
        <taxon>Psyllinae</taxon>
        <taxon>Cacopsylla</taxon>
    </lineage>
</organism>
<reference evidence="2" key="1">
    <citation type="submission" date="2021-05" db="EMBL/GenBank/DDBJ databases">
        <authorList>
            <person name="Alioto T."/>
            <person name="Alioto T."/>
            <person name="Gomez Garrido J."/>
        </authorList>
    </citation>
    <scope>NUCLEOTIDE SEQUENCE</scope>
</reference>
<dbReference type="AlphaFoldDB" id="A0A8D8Y574"/>
<accession>A0A8D8Y574</accession>
<feature type="region of interest" description="Disordered" evidence="1">
    <location>
        <begin position="44"/>
        <end position="69"/>
    </location>
</feature>
<evidence type="ECO:0000256" key="1">
    <source>
        <dbReference type="SAM" id="MobiDB-lite"/>
    </source>
</evidence>
<evidence type="ECO:0000313" key="2">
    <source>
        <dbReference type="EMBL" id="CAG6721198.1"/>
    </source>
</evidence>
<proteinExistence type="predicted"/>
<feature type="compositionally biased region" description="Polar residues" evidence="1">
    <location>
        <begin position="246"/>
        <end position="276"/>
    </location>
</feature>
<feature type="compositionally biased region" description="Low complexity" evidence="1">
    <location>
        <begin position="228"/>
        <end position="238"/>
    </location>
</feature>
<sequence>MSEKAAADVLKLNRNIENEHHTVAVKPTCHAGVAPLLDISNSEMMNEPIAPSNPTKTSMKRPPSDDEESVEVGTVKKIKLLDQDVINEKIVAISNDVLNLLENDNAVNKVKIEDSRSCNGHVKVESKCDENSVEATDENVKCENKSDLNGETTIKTEDDDETLSNVEKVNSLQDTPESSTTEVPYSDTCIRLPDDNESNVNAEKAAICDKSNLNSSVNFTASVHHTNTDNNTNTTKTDQPTVPHCESSSQEGAESKLNSIQSTPSECNDLNSPNAQSLLLSHSNSNSSLSNGNTSEPKTDLVSETKDNLQTEEKTSKTNVDNTDLFEEGDFDDIQCLESTLNTHILLCEFHGTSGDTSNTQHSHIMVGEVLRVFMEIPKKCHYPC</sequence>
<feature type="compositionally biased region" description="Basic and acidic residues" evidence="1">
    <location>
        <begin position="297"/>
        <end position="316"/>
    </location>
</feature>
<name>A0A8D8Y574_9HEMI</name>